<dbReference type="Proteomes" id="UP000199614">
    <property type="component" value="Unassembled WGS sequence"/>
</dbReference>
<evidence type="ECO:0000313" key="1">
    <source>
        <dbReference type="EMBL" id="SFO35688.1"/>
    </source>
</evidence>
<name>A0A1I5GI41_PSUAM</name>
<organism evidence="1 2">
    <name type="scientific">Pseudonocardia ammonioxydans</name>
    <dbReference type="NCBI Taxonomy" id="260086"/>
    <lineage>
        <taxon>Bacteria</taxon>
        <taxon>Bacillati</taxon>
        <taxon>Actinomycetota</taxon>
        <taxon>Actinomycetes</taxon>
        <taxon>Pseudonocardiales</taxon>
        <taxon>Pseudonocardiaceae</taxon>
        <taxon>Pseudonocardia</taxon>
    </lineage>
</organism>
<keyword evidence="2" id="KW-1185">Reference proteome</keyword>
<gene>
    <name evidence="1" type="ORF">SAMN05216207_10474</name>
</gene>
<dbReference type="EMBL" id="FOUY01000047">
    <property type="protein sequence ID" value="SFO35688.1"/>
    <property type="molecule type" value="Genomic_DNA"/>
</dbReference>
<proteinExistence type="predicted"/>
<accession>A0A1I5GI41</accession>
<dbReference type="RefSeq" id="WP_093353631.1">
    <property type="nucleotide sequence ID" value="NZ_FOUY01000047.1"/>
</dbReference>
<dbReference type="AlphaFoldDB" id="A0A1I5GI41"/>
<protein>
    <submittedName>
        <fullName evidence="1">Uncharacterized protein</fullName>
    </submittedName>
</protein>
<evidence type="ECO:0000313" key="2">
    <source>
        <dbReference type="Proteomes" id="UP000199614"/>
    </source>
</evidence>
<dbReference type="OrthoDB" id="3294717at2"/>
<sequence>MTDLDTPLDGAPFTSRSLGHLLLAESAREASDWARDLVPVGPRPGPAYRGALLADAAELLAKAQEVVTAAMLVERDDGASWSELAEAIGADVDDVRERWCAAHGSWVETTSGHVSTDRAARDSAYAARLAELDEWVQRHHDPSDPSIGPAPVSSVMERTAPLPELLSLQHAHQRSALEHGPGSPEALTPLRRSAQLHDVLAERAAAASDSDGACEHRADAAGLRTEIARCEALTSAAGR</sequence>
<reference evidence="1 2" key="1">
    <citation type="submission" date="2016-10" db="EMBL/GenBank/DDBJ databases">
        <authorList>
            <person name="de Groot N.N."/>
        </authorList>
    </citation>
    <scope>NUCLEOTIDE SEQUENCE [LARGE SCALE GENOMIC DNA]</scope>
    <source>
        <strain evidence="1 2">CGMCC 4.1877</strain>
    </source>
</reference>